<sequence>MKWKEKGEALLKSGDAREAYRAYAEAIYLTEKRNVGKALNDIDAWIEEIYENPEYDRESLGVMELIRNLYLHKAKIYGRIDHYTESQKALALAGYEYTGAGISSKILRYIEEIEKRRNDTNLREKE</sequence>
<evidence type="ECO:0000313" key="1">
    <source>
        <dbReference type="EMBL" id="KSV57553.1"/>
    </source>
</evidence>
<reference evidence="1 2" key="1">
    <citation type="submission" date="2015-11" db="EMBL/GenBank/DDBJ databases">
        <title>Butyribacter intestini gen. nov., sp. nov., a butyric acid-producing bacterium of the family Lachnospiraceae isolated from the human faeces.</title>
        <authorList>
            <person name="Zou Y."/>
            <person name="Xue W."/>
            <person name="Luo G."/>
            <person name="Lv M."/>
        </authorList>
    </citation>
    <scope>NUCLEOTIDE SEQUENCE [LARGE SCALE GENOMIC DNA]</scope>
    <source>
        <strain evidence="1 2">ACET-33324</strain>
    </source>
</reference>
<evidence type="ECO:0000313" key="2">
    <source>
        <dbReference type="Proteomes" id="UP000054874"/>
    </source>
</evidence>
<comment type="caution">
    <text evidence="1">The sequence shown here is derived from an EMBL/GenBank/DDBJ whole genome shotgun (WGS) entry which is preliminary data.</text>
</comment>
<protein>
    <submittedName>
        <fullName evidence="1">Uncharacterized protein</fullName>
    </submittedName>
</protein>
<accession>A0A0V8QAF6</accession>
<dbReference type="AlphaFoldDB" id="A0A0V8QAF6"/>
<dbReference type="RefSeq" id="WP_058354213.1">
    <property type="nucleotide sequence ID" value="NZ_CABMMD010000214.1"/>
</dbReference>
<dbReference type="InterPro" id="IPR011990">
    <property type="entry name" value="TPR-like_helical_dom_sf"/>
</dbReference>
<name>A0A0V8QAF6_9FIRM</name>
<gene>
    <name evidence="1" type="ORF">ASU35_16015</name>
</gene>
<dbReference type="EMBL" id="LNAM01000214">
    <property type="protein sequence ID" value="KSV57553.1"/>
    <property type="molecule type" value="Genomic_DNA"/>
</dbReference>
<dbReference type="SUPFAM" id="SSF48452">
    <property type="entry name" value="TPR-like"/>
    <property type="match status" value="1"/>
</dbReference>
<dbReference type="Proteomes" id="UP000054874">
    <property type="component" value="Unassembled WGS sequence"/>
</dbReference>
<keyword evidence="2" id="KW-1185">Reference proteome</keyword>
<dbReference type="STRING" id="290052.ASU35_16015"/>
<organism evidence="1 2">
    <name type="scientific">Acetivibrio ethanolgignens</name>
    <dbReference type="NCBI Taxonomy" id="290052"/>
    <lineage>
        <taxon>Bacteria</taxon>
        <taxon>Bacillati</taxon>
        <taxon>Bacillota</taxon>
        <taxon>Clostridia</taxon>
        <taxon>Eubacteriales</taxon>
        <taxon>Oscillospiraceae</taxon>
        <taxon>Acetivibrio</taxon>
    </lineage>
</organism>
<proteinExistence type="predicted"/>